<evidence type="ECO:0000313" key="6">
    <source>
        <dbReference type="EMBL" id="KAF1956844.1"/>
    </source>
</evidence>
<organism evidence="6 7">
    <name type="scientific">Byssothecium circinans</name>
    <dbReference type="NCBI Taxonomy" id="147558"/>
    <lineage>
        <taxon>Eukaryota</taxon>
        <taxon>Fungi</taxon>
        <taxon>Dikarya</taxon>
        <taxon>Ascomycota</taxon>
        <taxon>Pezizomycotina</taxon>
        <taxon>Dothideomycetes</taxon>
        <taxon>Pleosporomycetidae</taxon>
        <taxon>Pleosporales</taxon>
        <taxon>Massarineae</taxon>
        <taxon>Massarinaceae</taxon>
        <taxon>Byssothecium</taxon>
    </lineage>
</organism>
<dbReference type="PROSITE" id="PS50021">
    <property type="entry name" value="CH"/>
    <property type="match status" value="1"/>
</dbReference>
<dbReference type="GO" id="GO:0051295">
    <property type="term" value="P:establishment of meiotic spindle localization"/>
    <property type="evidence" value="ECO:0007669"/>
    <property type="project" value="TreeGrafter"/>
</dbReference>
<feature type="compositionally biased region" description="Polar residues" evidence="4">
    <location>
        <begin position="329"/>
        <end position="338"/>
    </location>
</feature>
<evidence type="ECO:0000259" key="5">
    <source>
        <dbReference type="PROSITE" id="PS50021"/>
    </source>
</evidence>
<feature type="region of interest" description="Disordered" evidence="4">
    <location>
        <begin position="206"/>
        <end position="236"/>
    </location>
</feature>
<dbReference type="Proteomes" id="UP000800035">
    <property type="component" value="Unassembled WGS sequence"/>
</dbReference>
<dbReference type="CDD" id="cd21223">
    <property type="entry name" value="CH_ASPM_rpt1"/>
    <property type="match status" value="1"/>
</dbReference>
<feature type="region of interest" description="Disordered" evidence="4">
    <location>
        <begin position="1"/>
        <end position="32"/>
    </location>
</feature>
<feature type="compositionally biased region" description="Pro residues" evidence="4">
    <location>
        <begin position="130"/>
        <end position="139"/>
    </location>
</feature>
<comment type="subcellular location">
    <subcellularLocation>
        <location evidence="1">Cytoplasm</location>
    </subcellularLocation>
</comment>
<dbReference type="InterPro" id="IPR051185">
    <property type="entry name" value="ASPM"/>
</dbReference>
<dbReference type="Gene3D" id="1.10.418.10">
    <property type="entry name" value="Calponin-like domain"/>
    <property type="match status" value="1"/>
</dbReference>
<feature type="compositionally biased region" description="Polar residues" evidence="4">
    <location>
        <begin position="392"/>
        <end position="405"/>
    </location>
</feature>
<feature type="compositionally biased region" description="Polar residues" evidence="4">
    <location>
        <begin position="206"/>
        <end position="227"/>
    </location>
</feature>
<evidence type="ECO:0000256" key="4">
    <source>
        <dbReference type="SAM" id="MobiDB-lite"/>
    </source>
</evidence>
<reference evidence="6" key="1">
    <citation type="journal article" date="2020" name="Stud. Mycol.">
        <title>101 Dothideomycetes genomes: a test case for predicting lifestyles and emergence of pathogens.</title>
        <authorList>
            <person name="Haridas S."/>
            <person name="Albert R."/>
            <person name="Binder M."/>
            <person name="Bloem J."/>
            <person name="Labutti K."/>
            <person name="Salamov A."/>
            <person name="Andreopoulos B."/>
            <person name="Baker S."/>
            <person name="Barry K."/>
            <person name="Bills G."/>
            <person name="Bluhm B."/>
            <person name="Cannon C."/>
            <person name="Castanera R."/>
            <person name="Culley D."/>
            <person name="Daum C."/>
            <person name="Ezra D."/>
            <person name="Gonzalez J."/>
            <person name="Henrissat B."/>
            <person name="Kuo A."/>
            <person name="Liang C."/>
            <person name="Lipzen A."/>
            <person name="Lutzoni F."/>
            <person name="Magnuson J."/>
            <person name="Mondo S."/>
            <person name="Nolan M."/>
            <person name="Ohm R."/>
            <person name="Pangilinan J."/>
            <person name="Park H.-J."/>
            <person name="Ramirez L."/>
            <person name="Alfaro M."/>
            <person name="Sun H."/>
            <person name="Tritt A."/>
            <person name="Yoshinaga Y."/>
            <person name="Zwiers L.-H."/>
            <person name="Turgeon B."/>
            <person name="Goodwin S."/>
            <person name="Spatafora J."/>
            <person name="Crous P."/>
            <person name="Grigoriev I."/>
        </authorList>
    </citation>
    <scope>NUCLEOTIDE SEQUENCE</scope>
    <source>
        <strain evidence="6">CBS 675.92</strain>
    </source>
</reference>
<evidence type="ECO:0000256" key="3">
    <source>
        <dbReference type="ARBA" id="ARBA00022860"/>
    </source>
</evidence>
<dbReference type="GO" id="GO:0005737">
    <property type="term" value="C:cytoplasm"/>
    <property type="evidence" value="ECO:0007669"/>
    <property type="project" value="UniProtKB-SubCell"/>
</dbReference>
<dbReference type="OrthoDB" id="76388at2759"/>
<dbReference type="InterPro" id="IPR001715">
    <property type="entry name" value="CH_dom"/>
</dbReference>
<dbReference type="InterPro" id="IPR036872">
    <property type="entry name" value="CH_dom_sf"/>
</dbReference>
<protein>
    <recommendedName>
        <fullName evidence="5">Calponin-homology (CH) domain-containing protein</fullName>
    </recommendedName>
</protein>
<keyword evidence="3" id="KW-0112">Calmodulin-binding</keyword>
<dbReference type="SUPFAM" id="SSF47576">
    <property type="entry name" value="Calponin-homology domain, CH-domain"/>
    <property type="match status" value="1"/>
</dbReference>
<evidence type="ECO:0000256" key="2">
    <source>
        <dbReference type="ARBA" id="ARBA00022490"/>
    </source>
</evidence>
<keyword evidence="2" id="KW-0963">Cytoplasm</keyword>
<dbReference type="GO" id="GO:0000922">
    <property type="term" value="C:spindle pole"/>
    <property type="evidence" value="ECO:0007669"/>
    <property type="project" value="TreeGrafter"/>
</dbReference>
<dbReference type="Pfam" id="PF00307">
    <property type="entry name" value="CH"/>
    <property type="match status" value="1"/>
</dbReference>
<keyword evidence="7" id="KW-1185">Reference proteome</keyword>
<dbReference type="GO" id="GO:0007051">
    <property type="term" value="P:spindle organization"/>
    <property type="evidence" value="ECO:0007669"/>
    <property type="project" value="TreeGrafter"/>
</dbReference>
<dbReference type="PROSITE" id="PS50096">
    <property type="entry name" value="IQ"/>
    <property type="match status" value="1"/>
</dbReference>
<name>A0A6A5TWY1_9PLEO</name>
<sequence>MRRYVESTPCPRNSYASHRSATYAPTNYGDDDTTANIDYTREIQHDGIRHVKPKRPARTMRRSALNQGLDIFEDVAQEEEQAQQVSAVEVKRRAPLKESGMRASVLPEGRVEKKSSLLSRGAQRIHLPTAPVPPAPVPAPEVKEARPQRRRVSQLVMERHAVEPNATVQLREEMLEKRELKKSGPKKEPRRRTIYVPSDDTTIVTIHPGQSLQGNKARNPRQSSPNTGLDLVTLSEEEPDDLVSVMKKERKAPRKSLAAPPKRVPLVQTGRQGSSFEHDIYGQGGGKENVPPGMEVFEGKDGSTHIEFNFSKEADKKTTVKPAKVHFTTKGSEASSRATTKKEGTQKRLRSHLACDGSPAKSVKTKADALASSTRAPAPRPSIKNSIKRQISKNTRTPLSSSSPFHTDRSPPTALRRQRVERAPTKITLMHEVGRPQQPLKEKYPVLSEDLARPELYEDNWLTYQEVAITQLLNSMCDTASRDPNAEQSSEELRRKLLELYHEPSMPALHKRLQASLQYGALSIPKDLLTQTLRLKDDVGLRKKFLNLWVKTYDLTSLRAAAETVIGRQISVPSRLSSGSTSSDDGSRLMRAERRAIENFLDIFLIRNEDAVRVKSGVGSIASLARGDNGDDFGSHGWSWRRTALRSLMLVYLLDKAKVADTLTGCLFQPTSSYKTSTDVLHALANMLLPSHGDITRPLGHLNYKVDHIQYPLQEYTYHIDNIAIDLRDGVILTRLVELLLYPPTTLLARQEDTVTITMPTGDILTSAFDFSAKESWVLSQHLKFPSIGRAQKLYNVQVALAALDGVRGIPIQAVGGIKPEDIVDGHREKTLSLLWSLVGKHGLSTLVDWPQIVKEIERFRENWYKKRDEYEQGALDTDDDDATTELEGLEYHKRLLLSWARCISRTRGLRVTNLTTSFAEPKVLEVIVDTYLPSTMLSTISSGHTHRPSLAAKLKATGCSTSFVSLFTSSSSSSSSSSPNHTIPSRDFTLLTLTFLASRLLPLSLTHRAATTVQRAFRLHMLRRSVSSHIAKMKVAHQCAVVARKREELVRAATLVQRRWRAVLEKREGELVEGLGRFQGLARGWAVRRWARRVTGGKVGGRERVRRRMGGW</sequence>
<evidence type="ECO:0000256" key="1">
    <source>
        <dbReference type="ARBA" id="ARBA00004496"/>
    </source>
</evidence>
<dbReference type="EMBL" id="ML976991">
    <property type="protein sequence ID" value="KAF1956844.1"/>
    <property type="molecule type" value="Genomic_DNA"/>
</dbReference>
<proteinExistence type="predicted"/>
<feature type="compositionally biased region" description="Polar residues" evidence="4">
    <location>
        <begin position="10"/>
        <end position="25"/>
    </location>
</feature>
<dbReference type="AlphaFoldDB" id="A0A6A5TWY1"/>
<accession>A0A6A5TWY1</accession>
<gene>
    <name evidence="6" type="ORF">CC80DRAFT_525592</name>
</gene>
<feature type="region of interest" description="Disordered" evidence="4">
    <location>
        <begin position="127"/>
        <end position="147"/>
    </location>
</feature>
<dbReference type="PANTHER" id="PTHR22706:SF1">
    <property type="entry name" value="ASSEMBLY FACTOR FOR SPINDLE MICROTUBULES"/>
    <property type="match status" value="1"/>
</dbReference>
<dbReference type="PANTHER" id="PTHR22706">
    <property type="entry name" value="ASSEMBLY FACTOR FOR SPINDLE MICROTUBULES"/>
    <property type="match status" value="1"/>
</dbReference>
<feature type="domain" description="Calponin-homology (CH)" evidence="5">
    <location>
        <begin position="699"/>
        <end position="843"/>
    </location>
</feature>
<feature type="region of interest" description="Disordered" evidence="4">
    <location>
        <begin position="328"/>
        <end position="419"/>
    </location>
</feature>
<dbReference type="GO" id="GO:0000278">
    <property type="term" value="P:mitotic cell cycle"/>
    <property type="evidence" value="ECO:0007669"/>
    <property type="project" value="TreeGrafter"/>
</dbReference>
<evidence type="ECO:0000313" key="7">
    <source>
        <dbReference type="Proteomes" id="UP000800035"/>
    </source>
</evidence>
<dbReference type="GO" id="GO:0005516">
    <property type="term" value="F:calmodulin binding"/>
    <property type="evidence" value="ECO:0007669"/>
    <property type="project" value="UniProtKB-KW"/>
</dbReference>